<dbReference type="NCBIfam" id="NF003301">
    <property type="entry name" value="PRK04301.1"/>
    <property type="match status" value="1"/>
</dbReference>
<keyword evidence="8" id="KW-0131">Cell cycle</keyword>
<dbReference type="PANTHER" id="PTHR22942">
    <property type="entry name" value="RECA/RAD51/RADA DNA STRAND-PAIRING FAMILY MEMBER"/>
    <property type="match status" value="1"/>
</dbReference>
<sequence length="362" mass="39115">MAGGSVSDDEEVDGADGEKVGILDIDEIQAHEMWTMRLMGVGIGATDIAKLKANNIHTVASLISCTTKRLLKIKGFSDIKVEKIKEAAKKMSPGASGFITAAELGQVRKKCIRISTGSKQLDACLNGGFQTMSISEVYGEFRCGKTQLAHTMAVIAQLPKASLANSHSREMGGAEGKVAYIDTEGTFRPERIMEIAERFGVDPDQACENIAYARAQNSEMQTELLEALASNFATNEYRLLIIDSVMALYRTDYSGRGELSERQQVLGSFLRRATQMAEEFNLAVLMTNQVMSDPGASALFAGADGRKPAGGHILAHASTTRLLLRKGRGEERVAKIVDSPDCPEREATYIITTGGINDPEKA</sequence>
<organism evidence="12 13">
    <name type="scientific">Hymenoscyphus albidus</name>
    <dbReference type="NCBI Taxonomy" id="595503"/>
    <lineage>
        <taxon>Eukaryota</taxon>
        <taxon>Fungi</taxon>
        <taxon>Dikarya</taxon>
        <taxon>Ascomycota</taxon>
        <taxon>Pezizomycotina</taxon>
        <taxon>Leotiomycetes</taxon>
        <taxon>Helotiales</taxon>
        <taxon>Helotiaceae</taxon>
        <taxon>Hymenoscyphus</taxon>
    </lineage>
</organism>
<evidence type="ECO:0000256" key="4">
    <source>
        <dbReference type="ARBA" id="ARBA00022840"/>
    </source>
</evidence>
<evidence type="ECO:0000256" key="5">
    <source>
        <dbReference type="ARBA" id="ARBA00023125"/>
    </source>
</evidence>
<evidence type="ECO:0000256" key="3">
    <source>
        <dbReference type="ARBA" id="ARBA00022741"/>
    </source>
</evidence>
<dbReference type="InterPro" id="IPR011940">
    <property type="entry name" value="Dmc1"/>
</dbReference>
<dbReference type="FunFam" id="3.40.50.300:FF:000239">
    <property type="entry name" value="Meiotic recombination protein DMC1"/>
    <property type="match status" value="1"/>
</dbReference>
<keyword evidence="4 9" id="KW-0067">ATP-binding</keyword>
<dbReference type="PANTHER" id="PTHR22942:SF30">
    <property type="entry name" value="MEIOTIC RECOMBINATION PROTEIN DMC1_LIM15 HOMOLOG"/>
    <property type="match status" value="1"/>
</dbReference>
<evidence type="ECO:0000313" key="13">
    <source>
        <dbReference type="Proteomes" id="UP000701801"/>
    </source>
</evidence>
<dbReference type="GO" id="GO:0003690">
    <property type="term" value="F:double-stranded DNA binding"/>
    <property type="evidence" value="ECO:0007669"/>
    <property type="project" value="TreeGrafter"/>
</dbReference>
<dbReference type="InterPro" id="IPR010995">
    <property type="entry name" value="DNA_repair_Rad51/TF_NusA_a-hlx"/>
</dbReference>
<dbReference type="InterPro" id="IPR003593">
    <property type="entry name" value="AAA+_ATPase"/>
</dbReference>
<keyword evidence="5" id="KW-0238">DNA-binding</keyword>
<evidence type="ECO:0000256" key="9">
    <source>
        <dbReference type="RuleBase" id="RU003422"/>
    </source>
</evidence>
<dbReference type="InterPro" id="IPR020588">
    <property type="entry name" value="RecA_ATP-bd"/>
</dbReference>
<feature type="domain" description="RecA family profile 2" evidence="11">
    <location>
        <begin position="297"/>
        <end position="361"/>
    </location>
</feature>
<dbReference type="GO" id="GO:0006312">
    <property type="term" value="P:mitotic recombination"/>
    <property type="evidence" value="ECO:0007669"/>
    <property type="project" value="TreeGrafter"/>
</dbReference>
<gene>
    <name evidence="12" type="ORF">HYALB_00004980</name>
</gene>
<dbReference type="Pfam" id="PF08423">
    <property type="entry name" value="Rad51"/>
    <property type="match status" value="1"/>
</dbReference>
<evidence type="ECO:0000256" key="1">
    <source>
        <dbReference type="ARBA" id="ARBA00004123"/>
    </source>
</evidence>
<evidence type="ECO:0000256" key="2">
    <source>
        <dbReference type="ARBA" id="ARBA00008897"/>
    </source>
</evidence>
<dbReference type="Gene3D" id="1.10.150.20">
    <property type="entry name" value="5' to 3' exonuclease, C-terminal subdomain"/>
    <property type="match status" value="1"/>
</dbReference>
<dbReference type="SMART" id="SM00382">
    <property type="entry name" value="AAA"/>
    <property type="match status" value="1"/>
</dbReference>
<comment type="similarity">
    <text evidence="2">Belongs to the RecA family. DMC1 subfamily.</text>
</comment>
<evidence type="ECO:0000256" key="7">
    <source>
        <dbReference type="ARBA" id="ARBA00023254"/>
    </source>
</evidence>
<dbReference type="PROSITE" id="PS50162">
    <property type="entry name" value="RECA_2"/>
    <property type="match status" value="1"/>
</dbReference>
<keyword evidence="7" id="KW-0469">Meiosis</keyword>
<keyword evidence="3 9" id="KW-0547">Nucleotide-binding</keyword>
<dbReference type="SUPFAM" id="SSF52540">
    <property type="entry name" value="P-loop containing nucleoside triphosphate hydrolases"/>
    <property type="match status" value="1"/>
</dbReference>
<evidence type="ECO:0000313" key="12">
    <source>
        <dbReference type="EMBL" id="CAG8979527.1"/>
    </source>
</evidence>
<keyword evidence="6" id="KW-0539">Nucleus</keyword>
<dbReference type="Gene3D" id="3.40.50.300">
    <property type="entry name" value="P-loop containing nucleotide triphosphate hydrolases"/>
    <property type="match status" value="1"/>
</dbReference>
<dbReference type="PIRSF" id="PIRSF005856">
    <property type="entry name" value="Rad51"/>
    <property type="match status" value="1"/>
</dbReference>
<dbReference type="GO" id="GO:0003697">
    <property type="term" value="F:single-stranded DNA binding"/>
    <property type="evidence" value="ECO:0007669"/>
    <property type="project" value="TreeGrafter"/>
</dbReference>
<evidence type="ECO:0000256" key="8">
    <source>
        <dbReference type="ARBA" id="ARBA00023306"/>
    </source>
</evidence>
<keyword evidence="13" id="KW-1185">Reference proteome</keyword>
<dbReference type="EMBL" id="CAJVRM010000318">
    <property type="protein sequence ID" value="CAG8979527.1"/>
    <property type="molecule type" value="Genomic_DNA"/>
</dbReference>
<dbReference type="Proteomes" id="UP000701801">
    <property type="component" value="Unassembled WGS sequence"/>
</dbReference>
<dbReference type="GO" id="GO:0042148">
    <property type="term" value="P:DNA strand invasion"/>
    <property type="evidence" value="ECO:0007669"/>
    <property type="project" value="TreeGrafter"/>
</dbReference>
<name>A0A9N9LTY0_9HELO</name>
<dbReference type="GO" id="GO:0000794">
    <property type="term" value="C:condensed nuclear chromosome"/>
    <property type="evidence" value="ECO:0007669"/>
    <property type="project" value="TreeGrafter"/>
</dbReference>
<dbReference type="InterPro" id="IPR016467">
    <property type="entry name" value="DNA_recomb/repair_RecA-like"/>
</dbReference>
<dbReference type="GO" id="GO:0000709">
    <property type="term" value="P:meiotic joint molecule formation"/>
    <property type="evidence" value="ECO:0007669"/>
    <property type="project" value="UniProtKB-ARBA"/>
</dbReference>
<proteinExistence type="inferred from homology"/>
<comment type="caution">
    <text evidence="12">The sequence shown here is derived from an EMBL/GenBank/DDBJ whole genome shotgun (WGS) entry which is preliminary data.</text>
</comment>
<reference evidence="12" key="1">
    <citation type="submission" date="2021-07" db="EMBL/GenBank/DDBJ databases">
        <authorList>
            <person name="Durling M."/>
        </authorList>
    </citation>
    <scope>NUCLEOTIDE SEQUENCE</scope>
</reference>
<evidence type="ECO:0000259" key="11">
    <source>
        <dbReference type="PROSITE" id="PS50163"/>
    </source>
</evidence>
<protein>
    <submittedName>
        <fullName evidence="12">Uncharacterized protein</fullName>
    </submittedName>
</protein>
<dbReference type="GO" id="GO:0000150">
    <property type="term" value="F:DNA strand exchange activity"/>
    <property type="evidence" value="ECO:0007669"/>
    <property type="project" value="InterPro"/>
</dbReference>
<dbReference type="InterPro" id="IPR020587">
    <property type="entry name" value="RecA_monomer-monomer_interface"/>
</dbReference>
<evidence type="ECO:0000256" key="6">
    <source>
        <dbReference type="ARBA" id="ARBA00023242"/>
    </source>
</evidence>
<dbReference type="GO" id="GO:0070192">
    <property type="term" value="P:chromosome organization involved in meiotic cell cycle"/>
    <property type="evidence" value="ECO:0007669"/>
    <property type="project" value="TreeGrafter"/>
</dbReference>
<dbReference type="InterPro" id="IPR013632">
    <property type="entry name" value="Rad51_C"/>
</dbReference>
<dbReference type="Pfam" id="PF14520">
    <property type="entry name" value="HHH_5"/>
    <property type="match status" value="1"/>
</dbReference>
<dbReference type="PROSITE" id="PS50163">
    <property type="entry name" value="RECA_3"/>
    <property type="match status" value="1"/>
</dbReference>
<feature type="domain" description="RecA family profile 1" evidence="10">
    <location>
        <begin position="110"/>
        <end position="290"/>
    </location>
</feature>
<dbReference type="GO" id="GO:0000730">
    <property type="term" value="P:DNA recombinase assembly"/>
    <property type="evidence" value="ECO:0007669"/>
    <property type="project" value="TreeGrafter"/>
</dbReference>
<dbReference type="OrthoDB" id="10251254at2759"/>
<dbReference type="GO" id="GO:0140664">
    <property type="term" value="F:ATP-dependent DNA damage sensor activity"/>
    <property type="evidence" value="ECO:0007669"/>
    <property type="project" value="InterPro"/>
</dbReference>
<evidence type="ECO:0000259" key="10">
    <source>
        <dbReference type="PROSITE" id="PS50162"/>
    </source>
</evidence>
<comment type="subcellular location">
    <subcellularLocation>
        <location evidence="1">Nucleus</location>
    </subcellularLocation>
</comment>
<dbReference type="GO" id="GO:0005524">
    <property type="term" value="F:ATP binding"/>
    <property type="evidence" value="ECO:0007669"/>
    <property type="project" value="UniProtKB-KW"/>
</dbReference>
<dbReference type="AlphaFoldDB" id="A0A9N9LTY0"/>
<dbReference type="SUPFAM" id="SSF47794">
    <property type="entry name" value="Rad51 N-terminal domain-like"/>
    <property type="match status" value="1"/>
</dbReference>
<dbReference type="NCBIfam" id="TIGR02238">
    <property type="entry name" value="recomb_DMC1"/>
    <property type="match status" value="1"/>
</dbReference>
<dbReference type="InterPro" id="IPR027417">
    <property type="entry name" value="P-loop_NTPase"/>
</dbReference>
<accession>A0A9N9LTY0</accession>